<accession>A0A0E9VLY8</accession>
<name>A0A0E9VLY8_ANGAN</name>
<protein>
    <submittedName>
        <fullName evidence="2">Uncharacterized protein</fullName>
    </submittedName>
</protein>
<proteinExistence type="predicted"/>
<reference evidence="2" key="2">
    <citation type="journal article" date="2015" name="Fish Shellfish Immunol.">
        <title>Early steps in the European eel (Anguilla anguilla)-Vibrio vulnificus interaction in the gills: Role of the RtxA13 toxin.</title>
        <authorList>
            <person name="Callol A."/>
            <person name="Pajuelo D."/>
            <person name="Ebbesson L."/>
            <person name="Teles M."/>
            <person name="MacKenzie S."/>
            <person name="Amaro C."/>
        </authorList>
    </citation>
    <scope>NUCLEOTIDE SEQUENCE</scope>
</reference>
<reference evidence="2" key="1">
    <citation type="submission" date="2014-11" db="EMBL/GenBank/DDBJ databases">
        <authorList>
            <person name="Amaro Gonzalez C."/>
        </authorList>
    </citation>
    <scope>NUCLEOTIDE SEQUENCE</scope>
</reference>
<sequence length="23" mass="2769">MLYRKTKNTKDNKDQAQTSKQNK</sequence>
<dbReference type="AlphaFoldDB" id="A0A0E9VLY8"/>
<evidence type="ECO:0000256" key="1">
    <source>
        <dbReference type="SAM" id="MobiDB-lite"/>
    </source>
</evidence>
<evidence type="ECO:0000313" key="2">
    <source>
        <dbReference type="EMBL" id="JAH79041.1"/>
    </source>
</evidence>
<feature type="region of interest" description="Disordered" evidence="1">
    <location>
        <begin position="1"/>
        <end position="23"/>
    </location>
</feature>
<dbReference type="EMBL" id="GBXM01029536">
    <property type="protein sequence ID" value="JAH79041.1"/>
    <property type="molecule type" value="Transcribed_RNA"/>
</dbReference>
<organism evidence="2">
    <name type="scientific">Anguilla anguilla</name>
    <name type="common">European freshwater eel</name>
    <name type="synonym">Muraena anguilla</name>
    <dbReference type="NCBI Taxonomy" id="7936"/>
    <lineage>
        <taxon>Eukaryota</taxon>
        <taxon>Metazoa</taxon>
        <taxon>Chordata</taxon>
        <taxon>Craniata</taxon>
        <taxon>Vertebrata</taxon>
        <taxon>Euteleostomi</taxon>
        <taxon>Actinopterygii</taxon>
        <taxon>Neopterygii</taxon>
        <taxon>Teleostei</taxon>
        <taxon>Anguilliformes</taxon>
        <taxon>Anguillidae</taxon>
        <taxon>Anguilla</taxon>
    </lineage>
</organism>